<reference evidence="6" key="1">
    <citation type="submission" date="2021-01" db="EMBL/GenBank/DDBJ databases">
        <title>Phytophthora aleatoria, a newly-described species from Pinus radiata is distinct from Phytophthora cactorum isolates based on comparative genomics.</title>
        <authorList>
            <person name="Mcdougal R."/>
            <person name="Panda P."/>
            <person name="Williams N."/>
            <person name="Studholme D.J."/>
        </authorList>
    </citation>
    <scope>NUCLEOTIDE SEQUENCE</scope>
    <source>
        <strain evidence="6">NZFS 3830</strain>
    </source>
</reference>
<evidence type="ECO:0000256" key="3">
    <source>
        <dbReference type="ARBA" id="ARBA00022525"/>
    </source>
</evidence>
<evidence type="ECO:0000256" key="5">
    <source>
        <dbReference type="RuleBase" id="RU367124"/>
    </source>
</evidence>
<comment type="subcellular location">
    <subcellularLocation>
        <location evidence="1 5">Secreted</location>
    </subcellularLocation>
</comment>
<accession>A0A8T1V2X6</accession>
<dbReference type="Pfam" id="PF16810">
    <property type="entry name" value="RXLR"/>
    <property type="match status" value="1"/>
</dbReference>
<proteinExistence type="inferred from homology"/>
<evidence type="ECO:0000313" key="6">
    <source>
        <dbReference type="EMBL" id="KAG6973792.1"/>
    </source>
</evidence>
<protein>
    <recommendedName>
        <fullName evidence="5">RxLR effector protein</fullName>
    </recommendedName>
</protein>
<comment type="similarity">
    <text evidence="2 5">Belongs to the RxLR effector family.</text>
</comment>
<dbReference type="EMBL" id="JAENGZ010000014">
    <property type="protein sequence ID" value="KAG6973792.1"/>
    <property type="molecule type" value="Genomic_DNA"/>
</dbReference>
<sequence length="199" mass="22576">MRVGYGFLVAVSILVGSSDASTLVKAPTDEVRMANFFRSIETASRFLRGHEVTGDEARTMGAIASKVDELVDSAKLDSAMKDVTAMKVLFKQWNADAAISKQVIKRLSTDPFTFAKYNFLVLTYNRYRLEVLVMKLVDPKRLEDALVRNKWALFKQWNADETIAMRVIERLASDPQNFLLISQFNRYRTKVLENAAKVV</sequence>
<dbReference type="InterPro" id="IPR031825">
    <property type="entry name" value="RXLR"/>
</dbReference>
<evidence type="ECO:0000256" key="2">
    <source>
        <dbReference type="ARBA" id="ARBA00010400"/>
    </source>
</evidence>
<dbReference type="VEuPathDB" id="FungiDB:PC110_g3969"/>
<evidence type="ECO:0000256" key="4">
    <source>
        <dbReference type="ARBA" id="ARBA00022729"/>
    </source>
</evidence>
<feature type="chain" id="PRO_5035961545" description="RxLR effector protein" evidence="5">
    <location>
        <begin position="21"/>
        <end position="199"/>
    </location>
</feature>
<dbReference type="Proteomes" id="UP000688947">
    <property type="component" value="Unassembled WGS sequence"/>
</dbReference>
<keyword evidence="3 5" id="KW-0964">Secreted</keyword>
<evidence type="ECO:0000313" key="7">
    <source>
        <dbReference type="Proteomes" id="UP000688947"/>
    </source>
</evidence>
<name>A0A8T1V2X6_9STRA</name>
<comment type="caution">
    <text evidence="6">The sequence shown here is derived from an EMBL/GenBank/DDBJ whole genome shotgun (WGS) entry which is preliminary data.</text>
</comment>
<dbReference type="GO" id="GO:0005576">
    <property type="term" value="C:extracellular region"/>
    <property type="evidence" value="ECO:0007669"/>
    <property type="project" value="UniProtKB-SubCell"/>
</dbReference>
<feature type="signal peptide" evidence="5">
    <location>
        <begin position="1"/>
        <end position="20"/>
    </location>
</feature>
<keyword evidence="4 5" id="KW-0732">Signal</keyword>
<comment type="function">
    <text evidence="5">Effector that suppresses plant defense responses during pathogen infection.</text>
</comment>
<dbReference type="OrthoDB" id="94197at2759"/>
<gene>
    <name evidence="6" type="ORF">JG687_00000706</name>
</gene>
<dbReference type="AlphaFoldDB" id="A0A8T1V2X6"/>
<organism evidence="6 7">
    <name type="scientific">Phytophthora cactorum</name>
    <dbReference type="NCBI Taxonomy" id="29920"/>
    <lineage>
        <taxon>Eukaryota</taxon>
        <taxon>Sar</taxon>
        <taxon>Stramenopiles</taxon>
        <taxon>Oomycota</taxon>
        <taxon>Peronosporomycetes</taxon>
        <taxon>Peronosporales</taxon>
        <taxon>Peronosporaceae</taxon>
        <taxon>Phytophthora</taxon>
    </lineage>
</organism>
<evidence type="ECO:0000256" key="1">
    <source>
        <dbReference type="ARBA" id="ARBA00004613"/>
    </source>
</evidence>
<comment type="domain">
    <text evidence="5">The RxLR-dEER motif acts to carry the protein into the host cell cytoplasm through binding to cell surface phosphatidylinositol-3-phosphate.</text>
</comment>